<organism evidence="2 3">
    <name type="scientific">Papiliotrema laurentii</name>
    <name type="common">Cryptococcus laurentii</name>
    <dbReference type="NCBI Taxonomy" id="5418"/>
    <lineage>
        <taxon>Eukaryota</taxon>
        <taxon>Fungi</taxon>
        <taxon>Dikarya</taxon>
        <taxon>Basidiomycota</taxon>
        <taxon>Agaricomycotina</taxon>
        <taxon>Tremellomycetes</taxon>
        <taxon>Tremellales</taxon>
        <taxon>Rhynchogastremaceae</taxon>
        <taxon>Papiliotrema</taxon>
    </lineage>
</organism>
<evidence type="ECO:0000313" key="2">
    <source>
        <dbReference type="EMBL" id="KAK1922391.1"/>
    </source>
</evidence>
<feature type="compositionally biased region" description="Polar residues" evidence="1">
    <location>
        <begin position="125"/>
        <end position="137"/>
    </location>
</feature>
<proteinExistence type="predicted"/>
<sequence>MTEQDAAAERKAKAARAKKLLVKQLEEVRGRVVQVMEEKVELAGRVESLEGKSKAWDREREAQVEEIAVGSCFIDVLASGREQCPGASESKSDELAKQVEDLRDQLETARSELEVSQTRVKELENASQEAESDSLASLKSGHALELSQHAEKIRSLETSLHGAESRVHQLSRQLTDLQSQPGANSPGESSSRGLFFSDDGVGAEGRSPLGRGPRPTGVDALLPAHVRHKRQVSLSALKARMEPRRSYSQTSGPAGSLSNVPEGNDEKGFGAGHRRMQFGDEIVFCCPACEGDLISI</sequence>
<name>A0AAD9FNL4_PAPLA</name>
<dbReference type="Proteomes" id="UP001182556">
    <property type="component" value="Unassembled WGS sequence"/>
</dbReference>
<feature type="compositionally biased region" description="Polar residues" evidence="1">
    <location>
        <begin position="246"/>
        <end position="261"/>
    </location>
</feature>
<evidence type="ECO:0000256" key="1">
    <source>
        <dbReference type="SAM" id="MobiDB-lite"/>
    </source>
</evidence>
<dbReference type="EMBL" id="JAODAN010000008">
    <property type="protein sequence ID" value="KAK1922391.1"/>
    <property type="molecule type" value="Genomic_DNA"/>
</dbReference>
<comment type="caution">
    <text evidence="2">The sequence shown here is derived from an EMBL/GenBank/DDBJ whole genome shotgun (WGS) entry which is preliminary data.</text>
</comment>
<accession>A0AAD9FNL4</accession>
<feature type="region of interest" description="Disordered" evidence="1">
    <location>
        <begin position="110"/>
        <end position="137"/>
    </location>
</feature>
<dbReference type="AlphaFoldDB" id="A0AAD9FNL4"/>
<reference evidence="2" key="1">
    <citation type="submission" date="2023-02" db="EMBL/GenBank/DDBJ databases">
        <title>Identification and recombinant expression of a fungal hydrolase from Papiliotrema laurentii that hydrolyzes apple cutin and clears colloidal polyester polyurethane.</title>
        <authorList>
            <consortium name="DOE Joint Genome Institute"/>
            <person name="Roman V.A."/>
            <person name="Bojanowski C."/>
            <person name="Crable B.R."/>
            <person name="Wagner D.N."/>
            <person name="Hung C.S."/>
            <person name="Nadeau L.J."/>
            <person name="Schratz L."/>
            <person name="Haridas S."/>
            <person name="Pangilinan J."/>
            <person name="Lipzen A."/>
            <person name="Na H."/>
            <person name="Yan M."/>
            <person name="Ng V."/>
            <person name="Grigoriev I.V."/>
            <person name="Spatafora J.W."/>
            <person name="Barlow D."/>
            <person name="Biffinger J."/>
            <person name="Kelley-Loughnane N."/>
            <person name="Varaljay V.A."/>
            <person name="Crookes-Goodson W.J."/>
        </authorList>
    </citation>
    <scope>NUCLEOTIDE SEQUENCE</scope>
    <source>
        <strain evidence="2">5307AH</strain>
    </source>
</reference>
<feature type="compositionally biased region" description="Basic and acidic residues" evidence="1">
    <location>
        <begin position="110"/>
        <end position="124"/>
    </location>
</feature>
<feature type="compositionally biased region" description="Polar residues" evidence="1">
    <location>
        <begin position="168"/>
        <end position="192"/>
    </location>
</feature>
<gene>
    <name evidence="2" type="ORF">DB88DRAFT_441580</name>
</gene>
<feature type="region of interest" description="Disordered" evidence="1">
    <location>
        <begin position="158"/>
        <end position="268"/>
    </location>
</feature>
<evidence type="ECO:0000313" key="3">
    <source>
        <dbReference type="Proteomes" id="UP001182556"/>
    </source>
</evidence>
<protein>
    <submittedName>
        <fullName evidence="2">SMC prok B</fullName>
    </submittedName>
</protein>
<keyword evidence="3" id="KW-1185">Reference proteome</keyword>